<dbReference type="GO" id="GO:0043908">
    <property type="term" value="F:Ser(Gly)-tRNA(Ala) hydrolase activity"/>
    <property type="evidence" value="ECO:0007669"/>
    <property type="project" value="UniProtKB-UniRule"/>
</dbReference>
<dbReference type="InterPro" id="IPR023509">
    <property type="entry name" value="DTD-like_sf"/>
</dbReference>
<reference evidence="5" key="2">
    <citation type="submission" date="2017-06" db="EMBL/GenBank/DDBJ databases">
        <authorList>
            <person name="Varghese N."/>
            <person name="Submissions S."/>
        </authorList>
    </citation>
    <scope>NUCLEOTIDE SEQUENCE [LARGE SCALE GENOMIC DNA]</scope>
    <source>
        <strain evidence="5">DSM 26170</strain>
    </source>
</reference>
<dbReference type="Pfam" id="PF02580">
    <property type="entry name" value="Tyr_Deacylase"/>
    <property type="match status" value="1"/>
</dbReference>
<comment type="similarity">
    <text evidence="1 2">Belongs to the DTD family.</text>
</comment>
<dbReference type="EC" id="3.1.1.-" evidence="2"/>
<keyword evidence="2" id="KW-0694">RNA-binding</keyword>
<dbReference type="PANTHER" id="PTHR10472">
    <property type="entry name" value="D-TYROSYL-TRNA TYR DEACYLASE"/>
    <property type="match status" value="1"/>
</dbReference>
<evidence type="ECO:0000256" key="1">
    <source>
        <dbReference type="ARBA" id="ARBA00009673"/>
    </source>
</evidence>
<evidence type="ECO:0000256" key="2">
    <source>
        <dbReference type="HAMAP-Rule" id="MF_00518"/>
    </source>
</evidence>
<dbReference type="GO" id="GO:0051500">
    <property type="term" value="F:D-tyrosyl-tRNA(Tyr) deacylase activity"/>
    <property type="evidence" value="ECO:0007669"/>
    <property type="project" value="TreeGrafter"/>
</dbReference>
<dbReference type="SUPFAM" id="SSF69500">
    <property type="entry name" value="DTD-like"/>
    <property type="match status" value="1"/>
</dbReference>
<evidence type="ECO:0000313" key="4">
    <source>
        <dbReference type="EMBL" id="TBN50947.1"/>
    </source>
</evidence>
<dbReference type="GO" id="GO:0000049">
    <property type="term" value="F:tRNA binding"/>
    <property type="evidence" value="ECO:0007669"/>
    <property type="project" value="UniProtKB-UniRule"/>
</dbReference>
<organism evidence="3 5">
    <name type="scientific">Paracoccus sediminis</name>
    <dbReference type="NCBI Taxonomy" id="1214787"/>
    <lineage>
        <taxon>Bacteria</taxon>
        <taxon>Pseudomonadati</taxon>
        <taxon>Pseudomonadota</taxon>
        <taxon>Alphaproteobacteria</taxon>
        <taxon>Rhodobacterales</taxon>
        <taxon>Paracoccaceae</taxon>
        <taxon>Paracoccus</taxon>
    </lineage>
</organism>
<dbReference type="InterPro" id="IPR003732">
    <property type="entry name" value="Daa-tRNA_deacyls_DTD"/>
</dbReference>
<dbReference type="EC" id="3.1.1.96" evidence="2"/>
<comment type="domain">
    <text evidence="2">A Gly-cisPro motif from one monomer fits into the active site of the other monomer to allow specific chiral rejection of L-amino acids.</text>
</comment>
<comment type="catalytic activity">
    <reaction evidence="2">
        <text>glycyl-tRNA(Ala) + H2O = tRNA(Ala) + glycine + H(+)</text>
        <dbReference type="Rhea" id="RHEA:53744"/>
        <dbReference type="Rhea" id="RHEA-COMP:9657"/>
        <dbReference type="Rhea" id="RHEA-COMP:13640"/>
        <dbReference type="ChEBI" id="CHEBI:15377"/>
        <dbReference type="ChEBI" id="CHEBI:15378"/>
        <dbReference type="ChEBI" id="CHEBI:57305"/>
        <dbReference type="ChEBI" id="CHEBI:78442"/>
        <dbReference type="ChEBI" id="CHEBI:78522"/>
    </reaction>
</comment>
<dbReference type="Proteomes" id="UP000292859">
    <property type="component" value="Unassembled WGS sequence"/>
</dbReference>
<dbReference type="GO" id="GO:0019478">
    <property type="term" value="P:D-amino acid catabolic process"/>
    <property type="evidence" value="ECO:0007669"/>
    <property type="project" value="UniProtKB-UniRule"/>
</dbReference>
<dbReference type="RefSeq" id="WP_089387688.1">
    <property type="nucleotide sequence ID" value="NZ_FZNM01000004.1"/>
</dbReference>
<comment type="function">
    <text evidence="2">An aminoacyl-tRNA editing enzyme that deacylates mischarged D-aminoacyl-tRNAs. Also deacylates mischarged glycyl-tRNA(Ala), protecting cells against glycine mischarging by AlaRS. Acts via tRNA-based rather than protein-based catalysis; rejects L-amino acids rather than detecting D-amino acids in the active site. By recycling D-aminoacyl-tRNA to D-amino acids and free tRNA molecules, this enzyme counteracts the toxicity associated with the formation of D-aminoacyl-tRNA entities in vivo and helps enforce protein L-homochirality.</text>
</comment>
<dbReference type="EMBL" id="SIRL01000004">
    <property type="protein sequence ID" value="TBN50947.1"/>
    <property type="molecule type" value="Genomic_DNA"/>
</dbReference>
<keyword evidence="6" id="KW-1185">Reference proteome</keyword>
<comment type="catalytic activity">
    <reaction evidence="2">
        <text>a D-aminoacyl-tRNA + H2O = a tRNA + a D-alpha-amino acid + H(+)</text>
        <dbReference type="Rhea" id="RHEA:13953"/>
        <dbReference type="Rhea" id="RHEA-COMP:10123"/>
        <dbReference type="Rhea" id="RHEA-COMP:10124"/>
        <dbReference type="ChEBI" id="CHEBI:15377"/>
        <dbReference type="ChEBI" id="CHEBI:15378"/>
        <dbReference type="ChEBI" id="CHEBI:59871"/>
        <dbReference type="ChEBI" id="CHEBI:78442"/>
        <dbReference type="ChEBI" id="CHEBI:79333"/>
        <dbReference type="EC" id="3.1.1.96"/>
    </reaction>
</comment>
<dbReference type="HAMAP" id="MF_00518">
    <property type="entry name" value="Deacylase_Dtd"/>
    <property type="match status" value="1"/>
</dbReference>
<sequence length="151" mass="15745">MRALVQRVTEASVEVDGRVTGSTGPGLLVLVCAMAGDDAAAADKLAVRVAKLRIFRDAQGRMNQSLLDTAGGALVVSQFTLAADTRTGNRPGFSSAAAPEEGRRLYEHFAASLSAQGIAVETGRFGADMAVRLVNDGPVTIWLDSADRARG</sequence>
<comment type="subcellular location">
    <subcellularLocation>
        <location evidence="2">Cytoplasm</location>
    </subcellularLocation>
</comment>
<gene>
    <name evidence="2" type="primary">dtd</name>
    <name evidence="4" type="ORF">EYF88_08545</name>
    <name evidence="3" type="ORF">SAMN06265378_10472</name>
</gene>
<dbReference type="PANTHER" id="PTHR10472:SF5">
    <property type="entry name" value="D-AMINOACYL-TRNA DEACYLASE 1"/>
    <property type="match status" value="1"/>
</dbReference>
<comment type="subunit">
    <text evidence="2">Homodimer.</text>
</comment>
<dbReference type="Proteomes" id="UP000198409">
    <property type="component" value="Unassembled WGS sequence"/>
</dbReference>
<name>A0A238WCT0_9RHOB</name>
<protein>
    <recommendedName>
        <fullName evidence="2">D-aminoacyl-tRNA deacylase</fullName>
        <shortName evidence="2">DTD</shortName>
        <ecNumber evidence="2">3.1.1.96</ecNumber>
    </recommendedName>
    <alternativeName>
        <fullName evidence="2">Gly-tRNA(Ala) deacylase</fullName>
        <ecNumber evidence="2">3.1.1.-</ecNumber>
    </alternativeName>
</protein>
<accession>A0A238WCT0</accession>
<reference evidence="4 6" key="3">
    <citation type="submission" date="2019-02" db="EMBL/GenBank/DDBJ databases">
        <authorList>
            <person name="Zhang G."/>
        </authorList>
    </citation>
    <scope>NUCLEOTIDE SEQUENCE [LARGE SCALE GENOMIC DNA]</scope>
    <source>
        <strain evidence="4 6">CMB17</strain>
    </source>
</reference>
<keyword evidence="2" id="KW-0963">Cytoplasm</keyword>
<keyword evidence="2" id="KW-0820">tRNA-binding</keyword>
<dbReference type="GO" id="GO:0106026">
    <property type="term" value="F:Gly-tRNA(Ala) deacylase activity"/>
    <property type="evidence" value="ECO:0007669"/>
    <property type="project" value="UniProtKB-UniRule"/>
</dbReference>
<feature type="short sequence motif" description="Gly-cisPro motif, important for rejection of L-amino acids" evidence="2">
    <location>
        <begin position="137"/>
        <end position="138"/>
    </location>
</feature>
<dbReference type="AlphaFoldDB" id="A0A238WCT0"/>
<dbReference type="FunFam" id="3.50.80.10:FF:000001">
    <property type="entry name" value="D-aminoacyl-tRNA deacylase"/>
    <property type="match status" value="1"/>
</dbReference>
<dbReference type="NCBIfam" id="TIGR00256">
    <property type="entry name" value="D-aminoacyl-tRNA deacylase"/>
    <property type="match status" value="1"/>
</dbReference>
<reference evidence="3" key="1">
    <citation type="submission" date="2017-06" db="EMBL/GenBank/DDBJ databases">
        <authorList>
            <person name="Kim H.J."/>
            <person name="Triplett B.A."/>
        </authorList>
    </citation>
    <scope>NUCLEOTIDE SEQUENCE [LARGE SCALE GENOMIC DNA]</scope>
    <source>
        <strain evidence="3">DSM 26170</strain>
    </source>
</reference>
<proteinExistence type="inferred from homology"/>
<evidence type="ECO:0000313" key="6">
    <source>
        <dbReference type="Proteomes" id="UP000292859"/>
    </source>
</evidence>
<keyword evidence="2 4" id="KW-0378">Hydrolase</keyword>
<dbReference type="EMBL" id="FZNM01000004">
    <property type="protein sequence ID" value="SNR44094.1"/>
    <property type="molecule type" value="Genomic_DNA"/>
</dbReference>
<evidence type="ECO:0000313" key="3">
    <source>
        <dbReference type="EMBL" id="SNR44094.1"/>
    </source>
</evidence>
<dbReference type="OrthoDB" id="9801395at2"/>
<evidence type="ECO:0000313" key="5">
    <source>
        <dbReference type="Proteomes" id="UP000198409"/>
    </source>
</evidence>
<dbReference type="Gene3D" id="3.50.80.10">
    <property type="entry name" value="D-tyrosyl-tRNA(Tyr) deacylase"/>
    <property type="match status" value="1"/>
</dbReference>
<dbReference type="GO" id="GO:0005737">
    <property type="term" value="C:cytoplasm"/>
    <property type="evidence" value="ECO:0007669"/>
    <property type="project" value="UniProtKB-SubCell"/>
</dbReference>